<evidence type="ECO:0000313" key="2">
    <source>
        <dbReference type="EMBL" id="KAL1303887.1"/>
    </source>
</evidence>
<dbReference type="RefSeq" id="XP_069200162.1">
    <property type="nucleotide sequence ID" value="XM_069343024.1"/>
</dbReference>
<dbReference type="GeneID" id="95974044"/>
<keyword evidence="3" id="KW-1185">Reference proteome</keyword>
<name>A0ABR3PCJ8_9PEZI</name>
<feature type="region of interest" description="Disordered" evidence="1">
    <location>
        <begin position="1"/>
        <end position="21"/>
    </location>
</feature>
<dbReference type="Proteomes" id="UP001562354">
    <property type="component" value="Unassembled WGS sequence"/>
</dbReference>
<comment type="caution">
    <text evidence="2">The sequence shown here is derived from an EMBL/GenBank/DDBJ whole genome shotgun (WGS) entry which is preliminary data.</text>
</comment>
<proteinExistence type="predicted"/>
<evidence type="ECO:0000313" key="3">
    <source>
        <dbReference type="Proteomes" id="UP001562354"/>
    </source>
</evidence>
<dbReference type="EMBL" id="JBFMKM010000009">
    <property type="protein sequence ID" value="KAL1303887.1"/>
    <property type="molecule type" value="Genomic_DNA"/>
</dbReference>
<organism evidence="2 3">
    <name type="scientific">Neodothiora populina</name>
    <dbReference type="NCBI Taxonomy" id="2781224"/>
    <lineage>
        <taxon>Eukaryota</taxon>
        <taxon>Fungi</taxon>
        <taxon>Dikarya</taxon>
        <taxon>Ascomycota</taxon>
        <taxon>Pezizomycotina</taxon>
        <taxon>Dothideomycetes</taxon>
        <taxon>Dothideomycetidae</taxon>
        <taxon>Dothideales</taxon>
        <taxon>Dothioraceae</taxon>
        <taxon>Neodothiora</taxon>
    </lineage>
</organism>
<protein>
    <submittedName>
        <fullName evidence="2">Uncharacterized protein</fullName>
    </submittedName>
</protein>
<reference evidence="2 3" key="1">
    <citation type="submission" date="2024-07" db="EMBL/GenBank/DDBJ databases">
        <title>Draft sequence of the Neodothiora populina.</title>
        <authorList>
            <person name="Drown D.D."/>
            <person name="Schuette U.S."/>
            <person name="Buechlein A.B."/>
            <person name="Rusch D.R."/>
            <person name="Winton L.W."/>
            <person name="Adams G.A."/>
        </authorList>
    </citation>
    <scope>NUCLEOTIDE SEQUENCE [LARGE SCALE GENOMIC DNA]</scope>
    <source>
        <strain evidence="2 3">CPC 39397</strain>
    </source>
</reference>
<gene>
    <name evidence="2" type="ORF">AAFC00_000341</name>
</gene>
<evidence type="ECO:0000256" key="1">
    <source>
        <dbReference type="SAM" id="MobiDB-lite"/>
    </source>
</evidence>
<sequence length="213" mass="23197">MLHPSSNLPHQHFYPSPPSTMSSLTNLQQGCLDAYAAACNLMPPDLLRAFILIGGAATIAQGSPERKTEDINIAVSPDALVAFVSLADNRRGGFARHNDESFTWDVTAQGKVSFQIPIELLLIPGPFVPRSLSVDKFRSGFVATIQELVRLRMSSLVGRGDDKDYRDLQLLLPMAETRGILLPDIVDEEEFGDMMAAVELVGADCYGGMFVSI</sequence>
<accession>A0ABR3PCJ8</accession>